<dbReference type="InterPro" id="IPR036236">
    <property type="entry name" value="Znf_C2H2_sf"/>
</dbReference>
<evidence type="ECO:0000313" key="9">
    <source>
        <dbReference type="Ensembl" id="ENSGACP00000034755.1"/>
    </source>
</evidence>
<feature type="compositionally biased region" description="Acidic residues" evidence="7">
    <location>
        <begin position="944"/>
        <end position="963"/>
    </location>
</feature>
<feature type="compositionally biased region" description="Basic and acidic residues" evidence="7">
    <location>
        <begin position="1000"/>
        <end position="1012"/>
    </location>
</feature>
<feature type="region of interest" description="Disordered" evidence="7">
    <location>
        <begin position="1142"/>
        <end position="1171"/>
    </location>
</feature>
<dbReference type="Gene3D" id="3.30.160.60">
    <property type="entry name" value="Classic Zinc Finger"/>
    <property type="match status" value="2"/>
</dbReference>
<reference evidence="9 10" key="1">
    <citation type="journal article" date="2021" name="G3 (Bethesda)">
        <title>Improved contiguity of the threespine stickleback genome using long-read sequencing.</title>
        <authorList>
            <person name="Nath S."/>
            <person name="Shaw D.E."/>
            <person name="White M.A."/>
        </authorList>
    </citation>
    <scope>NUCLEOTIDE SEQUENCE [LARGE SCALE GENOMIC DNA]</scope>
    <source>
        <strain evidence="9 10">Lake Benthic</strain>
    </source>
</reference>
<accession>A0AAQ4P7C0</accession>
<dbReference type="PROSITE" id="PS00028">
    <property type="entry name" value="ZINC_FINGER_C2H2_1"/>
    <property type="match status" value="4"/>
</dbReference>
<evidence type="ECO:0000256" key="2">
    <source>
        <dbReference type="ARBA" id="ARBA00022723"/>
    </source>
</evidence>
<feature type="region of interest" description="Disordered" evidence="7">
    <location>
        <begin position="480"/>
        <end position="505"/>
    </location>
</feature>
<feature type="compositionally biased region" description="Basic and acidic residues" evidence="7">
    <location>
        <begin position="1063"/>
        <end position="1075"/>
    </location>
</feature>
<feature type="region of interest" description="Disordered" evidence="7">
    <location>
        <begin position="883"/>
        <end position="1125"/>
    </location>
</feature>
<dbReference type="InterPro" id="IPR013087">
    <property type="entry name" value="Znf_C2H2_type"/>
</dbReference>
<feature type="compositionally biased region" description="Acidic residues" evidence="7">
    <location>
        <begin position="93"/>
        <end position="104"/>
    </location>
</feature>
<feature type="compositionally biased region" description="Basic and acidic residues" evidence="7">
    <location>
        <begin position="147"/>
        <end position="158"/>
    </location>
</feature>
<keyword evidence="5" id="KW-0539">Nucleus</keyword>
<keyword evidence="4" id="KW-0862">Zinc</keyword>
<feature type="compositionally biased region" description="Acidic residues" evidence="7">
    <location>
        <begin position="192"/>
        <end position="201"/>
    </location>
</feature>
<organism evidence="9 10">
    <name type="scientific">Gasterosteus aculeatus aculeatus</name>
    <name type="common">three-spined stickleback</name>
    <dbReference type="NCBI Taxonomy" id="481459"/>
    <lineage>
        <taxon>Eukaryota</taxon>
        <taxon>Metazoa</taxon>
        <taxon>Chordata</taxon>
        <taxon>Craniata</taxon>
        <taxon>Vertebrata</taxon>
        <taxon>Euteleostomi</taxon>
        <taxon>Actinopterygii</taxon>
        <taxon>Neopterygii</taxon>
        <taxon>Teleostei</taxon>
        <taxon>Neoteleostei</taxon>
        <taxon>Acanthomorphata</taxon>
        <taxon>Eupercaria</taxon>
        <taxon>Perciformes</taxon>
        <taxon>Cottioidei</taxon>
        <taxon>Gasterosteales</taxon>
        <taxon>Gasterosteidae</taxon>
        <taxon>Gasterosteus</taxon>
    </lineage>
</organism>
<feature type="compositionally biased region" description="Low complexity" evidence="7">
    <location>
        <begin position="82"/>
        <end position="92"/>
    </location>
</feature>
<dbReference type="GO" id="GO:0008270">
    <property type="term" value="F:zinc ion binding"/>
    <property type="evidence" value="ECO:0007669"/>
    <property type="project" value="UniProtKB-KW"/>
</dbReference>
<evidence type="ECO:0000313" key="10">
    <source>
        <dbReference type="Proteomes" id="UP000007635"/>
    </source>
</evidence>
<dbReference type="PROSITE" id="PS50157">
    <property type="entry name" value="ZINC_FINGER_C2H2_2"/>
    <property type="match status" value="4"/>
</dbReference>
<feature type="region of interest" description="Disordered" evidence="7">
    <location>
        <begin position="548"/>
        <end position="601"/>
    </location>
</feature>
<keyword evidence="10" id="KW-1185">Reference proteome</keyword>
<proteinExistence type="predicted"/>
<dbReference type="GeneTree" id="ENSGT00940000159979"/>
<feature type="domain" description="C2H2-type" evidence="8">
    <location>
        <begin position="466"/>
        <end position="493"/>
    </location>
</feature>
<feature type="compositionally biased region" description="Low complexity" evidence="7">
    <location>
        <begin position="982"/>
        <end position="998"/>
    </location>
</feature>
<dbReference type="GO" id="GO:0000978">
    <property type="term" value="F:RNA polymerase II cis-regulatory region sequence-specific DNA binding"/>
    <property type="evidence" value="ECO:0007669"/>
    <property type="project" value="TreeGrafter"/>
</dbReference>
<feature type="region of interest" description="Disordered" evidence="7">
    <location>
        <begin position="1"/>
        <end position="172"/>
    </location>
</feature>
<evidence type="ECO:0000256" key="7">
    <source>
        <dbReference type="SAM" id="MobiDB-lite"/>
    </source>
</evidence>
<feature type="compositionally biased region" description="Acidic residues" evidence="7">
    <location>
        <begin position="897"/>
        <end position="906"/>
    </location>
</feature>
<evidence type="ECO:0000256" key="6">
    <source>
        <dbReference type="PROSITE-ProRule" id="PRU00042"/>
    </source>
</evidence>
<evidence type="ECO:0000259" key="8">
    <source>
        <dbReference type="PROSITE" id="PS50157"/>
    </source>
</evidence>
<dbReference type="SMART" id="SM00355">
    <property type="entry name" value="ZnF_C2H2"/>
    <property type="match status" value="6"/>
</dbReference>
<dbReference type="GO" id="GO:0000981">
    <property type="term" value="F:DNA-binding transcription factor activity, RNA polymerase II-specific"/>
    <property type="evidence" value="ECO:0007669"/>
    <property type="project" value="TreeGrafter"/>
</dbReference>
<dbReference type="Ensembl" id="ENSGACT00000047847.1">
    <property type="protein sequence ID" value="ENSGACP00000034755.1"/>
    <property type="gene ID" value="ENSGACG00000037164.1"/>
</dbReference>
<comment type="subcellular location">
    <subcellularLocation>
        <location evidence="1">Nucleus</location>
    </subcellularLocation>
</comment>
<protein>
    <recommendedName>
        <fullName evidence="8">C2H2-type domain-containing protein</fullName>
    </recommendedName>
</protein>
<feature type="compositionally biased region" description="Basic and acidic residues" evidence="7">
    <location>
        <begin position="907"/>
        <end position="924"/>
    </location>
</feature>
<feature type="compositionally biased region" description="Pro residues" evidence="7">
    <location>
        <begin position="1105"/>
        <end position="1117"/>
    </location>
</feature>
<dbReference type="PANTHER" id="PTHR24396">
    <property type="entry name" value="ZINC FINGER PROTEIN"/>
    <property type="match status" value="1"/>
</dbReference>
<feature type="domain" description="C2H2-type" evidence="8">
    <location>
        <begin position="329"/>
        <end position="356"/>
    </location>
</feature>
<dbReference type="InterPro" id="IPR051643">
    <property type="entry name" value="Transcr_Reg_ZincFinger"/>
</dbReference>
<dbReference type="PANTHER" id="PTHR24396:SF22">
    <property type="entry name" value="PROTEIN WIZ"/>
    <property type="match status" value="1"/>
</dbReference>
<feature type="domain" description="C2H2-type" evidence="8">
    <location>
        <begin position="368"/>
        <end position="395"/>
    </location>
</feature>
<reference evidence="9" key="2">
    <citation type="submission" date="2025-08" db="UniProtKB">
        <authorList>
            <consortium name="Ensembl"/>
        </authorList>
    </citation>
    <scope>IDENTIFICATION</scope>
</reference>
<dbReference type="Proteomes" id="UP000007635">
    <property type="component" value="Chromosome XI"/>
</dbReference>
<feature type="compositionally biased region" description="Polar residues" evidence="7">
    <location>
        <begin position="10"/>
        <end position="37"/>
    </location>
</feature>
<feature type="compositionally biased region" description="Basic residues" evidence="7">
    <location>
        <begin position="485"/>
        <end position="494"/>
    </location>
</feature>
<evidence type="ECO:0000256" key="1">
    <source>
        <dbReference type="ARBA" id="ARBA00004123"/>
    </source>
</evidence>
<dbReference type="GO" id="GO:0005634">
    <property type="term" value="C:nucleus"/>
    <property type="evidence" value="ECO:0007669"/>
    <property type="project" value="UniProtKB-SubCell"/>
</dbReference>
<sequence length="1171" mass="126948">MEPEGRPLTPGTSYEPASSTPAQNPASPRCTSQSSRSPHVRDGPMCAERSWAGGGGVEGPGQDKGPRPSAGPGRSAQRGLTSSAFSSSLSWDSDSERETPDEEELQHFSNPHGLAAHSPGSSSSGLRLDSQEDEGPEITWSTATEAHAGDHESTRTEEPNAPQLGPADLADSDAWNVSELFLSRGKLKDCCPMEEEEEEGEGEKRPRGNETEELERDVYTFPGDSDAESPPPAPWAHCTFIQRCQKKRVLFRPFSGHGASERTSPEAGGSVDASPQKFQTAEAAQLDRAAGGCTFEEFGLGKTAVEEPAKLGGKGDDEEVEEEPGEEIFTCVECSIYFKKQVHLQEHIVEHCQSSAAGGRRSGKACGFRCVECGWNLPNRLVLADHHRRHQESRRKILKEIEKLNEDGKMVKPTCSGDTDRVTSQQLSPAPVLTPDQAVRHSVAFPLKSLRSPAPGRTASAGRRRFVCTKCNFSTRTSQALANHTKTHNRKKTGRQMNPTTPGPPSCLPSTSLACGHCAFLTSSQSVMKEHQKLVHPMQFPISGALTEETGKRSRSTAGSPISKPALTSDRLCGSGSLRDATRGEGQQGATASHAGATPDSAAALPASRVVFKGVEHPRFRRRGKTLTNLDNFLEDGELTRSQEEEKSPELDTERFQPDFTSPVGVKRPTRAQSSTEDCSAQQSASLSPPTEQCGKDELEVDKEGKVFFLRNRVTAAPVDTDSEDNNDGAGVDEEPVRHLLSEGFLDEDLDETDEDSEAFKSVERKCPYCPDRFHNGIGLANHVRGHLNRVGVSYNVRHFISPEEVNAIEKKYSYQKKKKKVANFDPETFSVMHCEFCSAGFDTRAGLSSHARAHLRDFGITNWDVTISPIHILRELFSSRPDLEIPTAPPRSTGSSDEDQEEEEKGEGVVEVKLERDASEREQSAGVSDASPPASPQRSKEEDALEESAGEEEEAAEDDEEEPRACSAAGSELDAESRAVQRGLGRPPCRGRCRLQGLEVRRVRSPVRDPARAVQPRPLSPAAAGSRRLGEQRGADRPTLPNRQGAPRGRTDLPYGAPFRQDVPRPLRRMREVGDMDFDEDPIPFSILGKAAKALPPSSSAAPSPSPGASPGPPSLRIPACSREEGPHFLSAARVLPLALPGPQARGDERLDLQPLLQSHDQAPLGAAGE</sequence>
<keyword evidence="3 6" id="KW-0863">Zinc-finger</keyword>
<evidence type="ECO:0000256" key="5">
    <source>
        <dbReference type="ARBA" id="ARBA00023242"/>
    </source>
</evidence>
<evidence type="ECO:0000256" key="3">
    <source>
        <dbReference type="ARBA" id="ARBA00022771"/>
    </source>
</evidence>
<feature type="compositionally biased region" description="Polar residues" evidence="7">
    <location>
        <begin position="671"/>
        <end position="691"/>
    </location>
</feature>
<keyword evidence="2" id="KW-0479">Metal-binding</keyword>
<dbReference type="SUPFAM" id="SSF57667">
    <property type="entry name" value="beta-beta-alpha zinc fingers"/>
    <property type="match status" value="1"/>
</dbReference>
<feature type="compositionally biased region" description="Basic and acidic residues" evidence="7">
    <location>
        <begin position="638"/>
        <end position="657"/>
    </location>
</feature>
<dbReference type="AlphaFoldDB" id="A0AAQ4P7C0"/>
<reference evidence="9" key="3">
    <citation type="submission" date="2025-09" db="UniProtKB">
        <authorList>
            <consortium name="Ensembl"/>
        </authorList>
    </citation>
    <scope>IDENTIFICATION</scope>
</reference>
<feature type="region of interest" description="Disordered" evidence="7">
    <location>
        <begin position="186"/>
        <end position="232"/>
    </location>
</feature>
<feature type="compositionally biased region" description="Low complexity" evidence="7">
    <location>
        <begin position="1091"/>
        <end position="1104"/>
    </location>
</feature>
<evidence type="ECO:0000256" key="4">
    <source>
        <dbReference type="ARBA" id="ARBA00022833"/>
    </source>
</evidence>
<name>A0AAQ4P7C0_GASAC</name>
<feature type="domain" description="C2H2-type" evidence="8">
    <location>
        <begin position="833"/>
        <end position="855"/>
    </location>
</feature>
<feature type="region of interest" description="Disordered" evidence="7">
    <location>
        <begin position="634"/>
        <end position="695"/>
    </location>
</feature>